<sequence length="902" mass="97633">MYMIAVSVILAFWVALAESQAASVSAPQLPIAVKSPYLNSWISFSGDGTSPAGAWAGFWNKAHITAWAGLVRVDGQAYQWIGQGFRGSNTTASYITPTRSIFSYQVGPVRFNTTFLSPIEPSDLTRQSLPFVYLYIDVTSADGKPHSVQFYTDVTGEWISADIGANIEWTTSETSSTLYHRLTLSTPSSMQESGDIAEDGTLYYAIQKRSDMTWQTDDCGVMRGAFETTTSLLNATKDTNFRPIEKNWPGLAMAVDLGSITQTSEPIVWALGLIRDPVVRYIKGNNIETRIPYFRAKYSNDTGVIDAVLANSKDALSRAIALDNQIMSAGESISTKYADLLAVSLRQTMGSLEITLGRTTDGGQANMSDVRVFMKDVGSGRRVNPVETIYAALPALLYLNSSLVRPLLEPLLEYQSSSIYRNSYAAADLGGSFPDALGNNTDTPLLGVENCGSMLIMTFAHAQKSGDGSLITRYYHLLKQWADFLVTNSLHPNGYTTADGLNNPDMSNLAIKGIAGIYAMGKIDEALGKSSTYLTKAQEYITSWEGLAFSSDHITSSYGQSSSWALTYNLYGAKLIGMEISDKVSSSQSDFYVKQAASAPTFGLQYDSNVKNVKSHWSMFTAGTTTNNAARDLFISMVHDRAFFAKAAGPFPTTYDMTSGADNGGAASPAQGAMFSLLALGLPNQRIVVPASSTKKSNAAAIAGGVVGGVCLILITALCFFLWRKRQKQRSRWDYGGSSTVAHVRPAHQTMMPVLEDTGPPVTTPLLHPSINPFSLPELNPTAAQPLYSNTKGASNSGRMVLSPQGQYILNAPSSEFSSTTDNNSLPHAGSAYELRNEVEELRREMAQMRSQRLVDEPPPLYQDDFPASSSVNLARPPMTSTSASASSSLPPPEKSSRVVFN</sequence>
<dbReference type="PANTHER" id="PTHR31987">
    <property type="entry name" value="GLUTAMINASE A-RELATED"/>
    <property type="match status" value="1"/>
</dbReference>
<evidence type="ECO:0000259" key="4">
    <source>
        <dbReference type="Pfam" id="PF16335"/>
    </source>
</evidence>
<keyword evidence="3" id="KW-0732">Signal</keyword>
<dbReference type="PANTHER" id="PTHR31987:SF1">
    <property type="entry name" value="GLUTAMINASE A"/>
    <property type="match status" value="1"/>
</dbReference>
<organism evidence="6 7">
    <name type="scientific">Crucibulum laeve</name>
    <dbReference type="NCBI Taxonomy" id="68775"/>
    <lineage>
        <taxon>Eukaryota</taxon>
        <taxon>Fungi</taxon>
        <taxon>Dikarya</taxon>
        <taxon>Basidiomycota</taxon>
        <taxon>Agaricomycotina</taxon>
        <taxon>Agaricomycetes</taxon>
        <taxon>Agaricomycetidae</taxon>
        <taxon>Agaricales</taxon>
        <taxon>Agaricineae</taxon>
        <taxon>Nidulariaceae</taxon>
        <taxon>Crucibulum</taxon>
    </lineage>
</organism>
<feature type="transmembrane region" description="Helical" evidence="2">
    <location>
        <begin position="699"/>
        <end position="723"/>
    </location>
</feature>
<evidence type="ECO:0000256" key="1">
    <source>
        <dbReference type="SAM" id="MobiDB-lite"/>
    </source>
</evidence>
<feature type="compositionally biased region" description="Low complexity" evidence="1">
    <location>
        <begin position="877"/>
        <end position="889"/>
    </location>
</feature>
<feature type="domain" description="Glutaminase A central" evidence="4">
    <location>
        <begin position="334"/>
        <end position="678"/>
    </location>
</feature>
<dbReference type="InterPro" id="IPR032514">
    <property type="entry name" value="GtaA_central"/>
</dbReference>
<feature type="region of interest" description="Disordered" evidence="1">
    <location>
        <begin position="848"/>
        <end position="902"/>
    </location>
</feature>
<evidence type="ECO:0000313" key="6">
    <source>
        <dbReference type="EMBL" id="TFK38777.1"/>
    </source>
</evidence>
<feature type="domain" description="Glutaminase A N-terminal" evidence="5">
    <location>
        <begin position="98"/>
        <end position="328"/>
    </location>
</feature>
<evidence type="ECO:0000259" key="5">
    <source>
        <dbReference type="Pfam" id="PF17168"/>
    </source>
</evidence>
<dbReference type="AlphaFoldDB" id="A0A5C3M1X2"/>
<keyword evidence="2" id="KW-0472">Membrane</keyword>
<dbReference type="Pfam" id="PF16335">
    <property type="entry name" value="GtaA_6_Hairpin"/>
    <property type="match status" value="1"/>
</dbReference>
<dbReference type="InterPro" id="IPR052743">
    <property type="entry name" value="Glutaminase_GtaA"/>
</dbReference>
<dbReference type="Pfam" id="PF17168">
    <property type="entry name" value="DUF5127"/>
    <property type="match status" value="1"/>
</dbReference>
<evidence type="ECO:0000256" key="2">
    <source>
        <dbReference type="SAM" id="Phobius"/>
    </source>
</evidence>
<keyword evidence="2" id="KW-0812">Transmembrane</keyword>
<dbReference type="Gene3D" id="1.20.5.510">
    <property type="entry name" value="Single helix bin"/>
    <property type="match status" value="1"/>
</dbReference>
<evidence type="ECO:0000256" key="3">
    <source>
        <dbReference type="SAM" id="SignalP"/>
    </source>
</evidence>
<dbReference type="InterPro" id="IPR033433">
    <property type="entry name" value="GtaA_N"/>
</dbReference>
<feature type="chain" id="PRO_5022675260" description="DUF1793-domain-containing protein" evidence="3">
    <location>
        <begin position="20"/>
        <end position="902"/>
    </location>
</feature>
<gene>
    <name evidence="6" type="ORF">BDQ12DRAFT_683319</name>
</gene>
<protein>
    <recommendedName>
        <fullName evidence="8">DUF1793-domain-containing protein</fullName>
    </recommendedName>
</protein>
<dbReference type="CDD" id="cd12087">
    <property type="entry name" value="TM_EGFR-like"/>
    <property type="match status" value="1"/>
</dbReference>
<evidence type="ECO:0008006" key="8">
    <source>
        <dbReference type="Google" id="ProtNLM"/>
    </source>
</evidence>
<feature type="signal peptide" evidence="3">
    <location>
        <begin position="1"/>
        <end position="19"/>
    </location>
</feature>
<keyword evidence="7" id="KW-1185">Reference proteome</keyword>
<dbReference type="OrthoDB" id="3918848at2759"/>
<evidence type="ECO:0000313" key="7">
    <source>
        <dbReference type="Proteomes" id="UP000308652"/>
    </source>
</evidence>
<dbReference type="Proteomes" id="UP000308652">
    <property type="component" value="Unassembled WGS sequence"/>
</dbReference>
<accession>A0A5C3M1X2</accession>
<keyword evidence="2" id="KW-1133">Transmembrane helix</keyword>
<proteinExistence type="predicted"/>
<dbReference type="STRING" id="68775.A0A5C3M1X2"/>
<reference evidence="6 7" key="1">
    <citation type="journal article" date="2019" name="Nat. Ecol. Evol.">
        <title>Megaphylogeny resolves global patterns of mushroom evolution.</title>
        <authorList>
            <person name="Varga T."/>
            <person name="Krizsan K."/>
            <person name="Foldi C."/>
            <person name="Dima B."/>
            <person name="Sanchez-Garcia M."/>
            <person name="Sanchez-Ramirez S."/>
            <person name="Szollosi G.J."/>
            <person name="Szarkandi J.G."/>
            <person name="Papp V."/>
            <person name="Albert L."/>
            <person name="Andreopoulos W."/>
            <person name="Angelini C."/>
            <person name="Antonin V."/>
            <person name="Barry K.W."/>
            <person name="Bougher N.L."/>
            <person name="Buchanan P."/>
            <person name="Buyck B."/>
            <person name="Bense V."/>
            <person name="Catcheside P."/>
            <person name="Chovatia M."/>
            <person name="Cooper J."/>
            <person name="Damon W."/>
            <person name="Desjardin D."/>
            <person name="Finy P."/>
            <person name="Geml J."/>
            <person name="Haridas S."/>
            <person name="Hughes K."/>
            <person name="Justo A."/>
            <person name="Karasinski D."/>
            <person name="Kautmanova I."/>
            <person name="Kiss B."/>
            <person name="Kocsube S."/>
            <person name="Kotiranta H."/>
            <person name="LaButti K.M."/>
            <person name="Lechner B.E."/>
            <person name="Liimatainen K."/>
            <person name="Lipzen A."/>
            <person name="Lukacs Z."/>
            <person name="Mihaltcheva S."/>
            <person name="Morgado L.N."/>
            <person name="Niskanen T."/>
            <person name="Noordeloos M.E."/>
            <person name="Ohm R.A."/>
            <person name="Ortiz-Santana B."/>
            <person name="Ovrebo C."/>
            <person name="Racz N."/>
            <person name="Riley R."/>
            <person name="Savchenko A."/>
            <person name="Shiryaev A."/>
            <person name="Soop K."/>
            <person name="Spirin V."/>
            <person name="Szebenyi C."/>
            <person name="Tomsovsky M."/>
            <person name="Tulloss R.E."/>
            <person name="Uehling J."/>
            <person name="Grigoriev I.V."/>
            <person name="Vagvolgyi C."/>
            <person name="Papp T."/>
            <person name="Martin F.M."/>
            <person name="Miettinen O."/>
            <person name="Hibbett D.S."/>
            <person name="Nagy L.G."/>
        </authorList>
    </citation>
    <scope>NUCLEOTIDE SEQUENCE [LARGE SCALE GENOMIC DNA]</scope>
    <source>
        <strain evidence="6 7">CBS 166.37</strain>
    </source>
</reference>
<name>A0A5C3M1X2_9AGAR</name>
<dbReference type="EMBL" id="ML213602">
    <property type="protein sequence ID" value="TFK38777.1"/>
    <property type="molecule type" value="Genomic_DNA"/>
</dbReference>